<evidence type="ECO:0000313" key="2">
    <source>
        <dbReference type="EMBL" id="KAF4464470.1"/>
    </source>
</evidence>
<proteinExistence type="predicted"/>
<keyword evidence="3" id="KW-1185">Reference proteome</keyword>
<comment type="caution">
    <text evidence="2">The sequence shown here is derived from an EMBL/GenBank/DDBJ whole genome shotgun (WGS) entry which is preliminary data.</text>
</comment>
<dbReference type="AlphaFoldDB" id="A0A8H4L7G6"/>
<protein>
    <recommendedName>
        <fullName evidence="1">Azaphilone pigments biosynthesis cluster protein L N-terminal domain-containing protein</fullName>
    </recommendedName>
</protein>
<name>A0A8H4L7G6_9HYPO</name>
<evidence type="ECO:0000259" key="1">
    <source>
        <dbReference type="Pfam" id="PF17111"/>
    </source>
</evidence>
<organism evidence="2 3">
    <name type="scientific">Fusarium albosuccineum</name>
    <dbReference type="NCBI Taxonomy" id="1237068"/>
    <lineage>
        <taxon>Eukaryota</taxon>
        <taxon>Fungi</taxon>
        <taxon>Dikarya</taxon>
        <taxon>Ascomycota</taxon>
        <taxon>Pezizomycotina</taxon>
        <taxon>Sordariomycetes</taxon>
        <taxon>Hypocreomycetidae</taxon>
        <taxon>Hypocreales</taxon>
        <taxon>Nectriaceae</taxon>
        <taxon>Fusarium</taxon>
        <taxon>Fusarium decemcellulare species complex</taxon>
    </lineage>
</organism>
<feature type="domain" description="Azaphilone pigments biosynthesis cluster protein L N-terminal" evidence="1">
    <location>
        <begin position="2"/>
        <end position="132"/>
    </location>
</feature>
<dbReference type="InterPro" id="IPR031348">
    <property type="entry name" value="PigL_N"/>
</dbReference>
<reference evidence="2 3" key="1">
    <citation type="submission" date="2020-01" db="EMBL/GenBank/DDBJ databases">
        <title>Identification and distribution of gene clusters putatively required for synthesis of sphingolipid metabolism inhibitors in phylogenetically diverse species of the filamentous fungus Fusarium.</title>
        <authorList>
            <person name="Kim H.-S."/>
            <person name="Busman M."/>
            <person name="Brown D.W."/>
            <person name="Divon H."/>
            <person name="Uhlig S."/>
            <person name="Proctor R.H."/>
        </authorList>
    </citation>
    <scope>NUCLEOTIDE SEQUENCE [LARGE SCALE GENOMIC DNA]</scope>
    <source>
        <strain evidence="2 3">NRRL 20459</strain>
    </source>
</reference>
<gene>
    <name evidence="2" type="ORF">FALBO_8698</name>
</gene>
<evidence type="ECO:0000313" key="3">
    <source>
        <dbReference type="Proteomes" id="UP000554235"/>
    </source>
</evidence>
<dbReference type="Pfam" id="PF17111">
    <property type="entry name" value="PigL_N"/>
    <property type="match status" value="1"/>
</dbReference>
<dbReference type="Proteomes" id="UP000554235">
    <property type="component" value="Unassembled WGS sequence"/>
</dbReference>
<dbReference type="EMBL" id="JAADYS010001186">
    <property type="protein sequence ID" value="KAF4464470.1"/>
    <property type="molecule type" value="Genomic_DNA"/>
</dbReference>
<dbReference type="OrthoDB" id="4814917at2759"/>
<sequence>MESCLKSNNELRDKLEKIFPSSKDGKTTMIQGLKLQYHEKDILVFKSRLTSHKSTISVALGLATFILSNENQEAVQDLTEVVMAATSRINGQIEGLEMAMLSVQDFGKHDNEAARVLQRHADVLQQCLAVCTAAMDMVRGKSDHIIRKVELFDDSLHMAVSAMGDISVTGQPLTVDGMRLHQRAKQMTVGTVGTSNPDGVIRGLFYGQG</sequence>
<accession>A0A8H4L7G6</accession>